<dbReference type="Gramene" id="RZC48385">
    <property type="protein sequence ID" value="RZC48385"/>
    <property type="gene ID" value="C5167_041338"/>
</dbReference>
<dbReference type="InterPro" id="IPR019734">
    <property type="entry name" value="TPR_rpt"/>
</dbReference>
<reference evidence="9 10" key="1">
    <citation type="journal article" date="2018" name="Science">
        <title>The opium poppy genome and morphinan production.</title>
        <authorList>
            <person name="Guo L."/>
            <person name="Winzer T."/>
            <person name="Yang X."/>
            <person name="Li Y."/>
            <person name="Ning Z."/>
            <person name="He Z."/>
            <person name="Teodor R."/>
            <person name="Lu Y."/>
            <person name="Bowser T.A."/>
            <person name="Graham I.A."/>
            <person name="Ye K."/>
        </authorList>
    </citation>
    <scope>NUCLEOTIDE SEQUENCE [LARGE SCALE GENOMIC DNA]</scope>
    <source>
        <strain evidence="10">cv. HN1</strain>
        <tissue evidence="9">Leaves</tissue>
    </source>
</reference>
<dbReference type="AlphaFoldDB" id="A0A4Y7ILP8"/>
<dbReference type="InterPro" id="IPR044961">
    <property type="entry name" value="MS5/SDI1"/>
</dbReference>
<dbReference type="Pfam" id="PF00515">
    <property type="entry name" value="TPR_1"/>
    <property type="match status" value="1"/>
</dbReference>
<dbReference type="InterPro" id="IPR011990">
    <property type="entry name" value="TPR-like_helical_dom_sf"/>
</dbReference>
<evidence type="ECO:0000313" key="9">
    <source>
        <dbReference type="EMBL" id="RZC48385.1"/>
    </source>
</evidence>
<evidence type="ECO:0000256" key="3">
    <source>
        <dbReference type="ARBA" id="ARBA00022803"/>
    </source>
</evidence>
<sequence length="938" mass="106642">MKIIQGFTPVTPRTVKSSPFPPLKPSPLSSEKKMTIPSSADYFQSPSNEVDSPYVKNDLMIKKDASKLVTVKKHNRFDVSIEAIKCFRSLCSQETQESLDNVLIDLYKRAGRLNEHIELLQHKLQLVEDGVTYGGQRTKTARAQGNKYYCYIEQEKSRLLGNLGWAYMQQENYELAEESYRKALSIELDKNKQCNLAICLMHKGIVTEAKSLLETVKPSAAELELADSYIKSFDRATEMLSEIDSGPALKPLEQKKEPLEKQYSYSNTYSAPLRKDRRLQVFKEITLQEASMKQLNGADEAIEAFKSFRSLCSLQTQESLDNVLIDLYKKAGRMGEHIELLQRKLQILEDGGNKSHCCSAEHEKSRILGNLGWAYMQQKEYKVADEFYGKSLSVEPDEKSNQCSLGICFSQKERIWHAKCLLQNHVVGGRGLVHSNLRVSSFTTKVQQQNHGFGGKWRVDDSHSRGSAINGSDSSIGNLEPFSSFKSGKSWADMVEKDEEECSSIFSSENMVESVSECSSSEDSSYMSQETDIRLVLEKWYKKNEAIHSSDDLNDAEDNLQLRFEAVDINGEFRKPAARRSLYFDPHQEQEPLPQQYLYSNTDECAGSNRSTCSDSDNDSSGVHFPFDMDCFGDASKHVLDTVKKSIESVYVSQPPVHEKHKRGTVEYRICYRTKEKWEGLRLKVEEVGEKITACEGFITALAGNYKIAHHVCENLKQMWINEEINSDHEFLVERLGDHSTDTDFVLVTPTNAGGFQISSVTDEGVCPMVGKTSCETVEMLKEIAYEVCIHESTVGGVLTVAACEVIEKSDKDKRLKTEFFRFPPFKRVWSITILDDGIYVAKDDSFLSIDKNVLDTGILENIEEGDLSDYLFRPDLVKVRIFLDATDPEFYHASNYFERTDFMDFEDLVLSYNQAKHKFKIVLESAEKEIQELYKSM</sequence>
<dbReference type="Proteomes" id="UP000316621">
    <property type="component" value="Chromosome 1"/>
</dbReference>
<dbReference type="SMART" id="SM00028">
    <property type="entry name" value="TPR"/>
    <property type="match status" value="2"/>
</dbReference>
<keyword evidence="4" id="KW-0175">Coiled coil</keyword>
<dbReference type="EMBL" id="CM010715">
    <property type="protein sequence ID" value="RZC48385.1"/>
    <property type="molecule type" value="Genomic_DNA"/>
</dbReference>
<comment type="similarity">
    <text evidence="6">Belongs to the MS5 protein family.</text>
</comment>
<keyword evidence="5" id="KW-0539">Nucleus</keyword>
<name>A0A4Y7ILP8_PAPSO</name>
<proteinExistence type="inferred from homology"/>
<feature type="repeat" description="TPR" evidence="7">
    <location>
        <begin position="157"/>
        <end position="190"/>
    </location>
</feature>
<feature type="repeat" description="TPR" evidence="7">
    <location>
        <begin position="365"/>
        <end position="398"/>
    </location>
</feature>
<feature type="non-terminal residue" evidence="9">
    <location>
        <position position="938"/>
    </location>
</feature>
<evidence type="ECO:0000256" key="6">
    <source>
        <dbReference type="ARBA" id="ARBA00025750"/>
    </source>
</evidence>
<dbReference type="PROSITE" id="PS50005">
    <property type="entry name" value="TPR"/>
    <property type="match status" value="2"/>
</dbReference>
<dbReference type="Gene3D" id="1.25.40.10">
    <property type="entry name" value="Tetratricopeptide repeat domain"/>
    <property type="match status" value="2"/>
</dbReference>
<keyword evidence="2" id="KW-0677">Repeat</keyword>
<evidence type="ECO:0000256" key="7">
    <source>
        <dbReference type="PROSITE-ProRule" id="PRU00339"/>
    </source>
</evidence>
<organism evidence="9 10">
    <name type="scientific">Papaver somniferum</name>
    <name type="common">Opium poppy</name>
    <dbReference type="NCBI Taxonomy" id="3469"/>
    <lineage>
        <taxon>Eukaryota</taxon>
        <taxon>Viridiplantae</taxon>
        <taxon>Streptophyta</taxon>
        <taxon>Embryophyta</taxon>
        <taxon>Tracheophyta</taxon>
        <taxon>Spermatophyta</taxon>
        <taxon>Magnoliopsida</taxon>
        <taxon>Ranunculales</taxon>
        <taxon>Papaveraceae</taxon>
        <taxon>Papaveroideae</taxon>
        <taxon>Papaver</taxon>
    </lineage>
</organism>
<dbReference type="Pfam" id="PF13181">
    <property type="entry name" value="TPR_8"/>
    <property type="match status" value="1"/>
</dbReference>
<evidence type="ECO:0000256" key="5">
    <source>
        <dbReference type="ARBA" id="ARBA00023242"/>
    </source>
</evidence>
<evidence type="ECO:0000256" key="8">
    <source>
        <dbReference type="SAM" id="MobiDB-lite"/>
    </source>
</evidence>
<evidence type="ECO:0000313" key="10">
    <source>
        <dbReference type="Proteomes" id="UP000316621"/>
    </source>
</evidence>
<evidence type="ECO:0000256" key="1">
    <source>
        <dbReference type="ARBA" id="ARBA00004123"/>
    </source>
</evidence>
<dbReference type="SUPFAM" id="SSF48452">
    <property type="entry name" value="TPR-like"/>
    <property type="match status" value="1"/>
</dbReference>
<dbReference type="GO" id="GO:0005634">
    <property type="term" value="C:nucleus"/>
    <property type="evidence" value="ECO:0007669"/>
    <property type="project" value="UniProtKB-SubCell"/>
</dbReference>
<feature type="region of interest" description="Disordered" evidence="8">
    <location>
        <begin position="1"/>
        <end position="34"/>
    </location>
</feature>
<dbReference type="PANTHER" id="PTHR36326">
    <property type="entry name" value="PROTEIN POLLENLESS 3-LIKE 2"/>
    <property type="match status" value="1"/>
</dbReference>
<evidence type="ECO:0000256" key="2">
    <source>
        <dbReference type="ARBA" id="ARBA00022737"/>
    </source>
</evidence>
<dbReference type="PANTHER" id="PTHR36326:SF4">
    <property type="entry name" value="PROTEIN POLLENLESS 3-LIKE 1"/>
    <property type="match status" value="1"/>
</dbReference>
<keyword evidence="10" id="KW-1185">Reference proteome</keyword>
<evidence type="ECO:0000256" key="4">
    <source>
        <dbReference type="ARBA" id="ARBA00023054"/>
    </source>
</evidence>
<keyword evidence="3 7" id="KW-0802">TPR repeat</keyword>
<gene>
    <name evidence="9" type="ORF">C5167_041338</name>
</gene>
<accession>A0A4Y7ILP8</accession>
<comment type="subcellular location">
    <subcellularLocation>
        <location evidence="1">Nucleus</location>
    </subcellularLocation>
</comment>
<protein>
    <submittedName>
        <fullName evidence="9">Uncharacterized protein</fullName>
    </submittedName>
</protein>